<feature type="transmembrane region" description="Helical" evidence="2">
    <location>
        <begin position="319"/>
        <end position="338"/>
    </location>
</feature>
<reference evidence="3 4" key="1">
    <citation type="journal article" date="2014" name="PLoS Genet.">
        <title>Phylogenetically driven sequencing of extremely halophilic archaea reveals strategies for static and dynamic osmo-response.</title>
        <authorList>
            <person name="Becker E.A."/>
            <person name="Seitzer P.M."/>
            <person name="Tritt A."/>
            <person name="Larsen D."/>
            <person name="Krusor M."/>
            <person name="Yao A.I."/>
            <person name="Wu D."/>
            <person name="Madern D."/>
            <person name="Eisen J.A."/>
            <person name="Darling A.E."/>
            <person name="Facciotti M.T."/>
        </authorList>
    </citation>
    <scope>NUCLEOTIDE SEQUENCE [LARGE SCALE GENOMIC DNA]</scope>
    <source>
        <strain evidence="3 4">2-9-1</strain>
    </source>
</reference>
<dbReference type="AlphaFoldDB" id="M0CGG9"/>
<dbReference type="EMBL" id="AOIU01000036">
    <property type="protein sequence ID" value="ELZ22375.1"/>
    <property type="molecule type" value="Genomic_DNA"/>
</dbReference>
<organism evidence="3 4">
    <name type="scientific">Halosimplex carlsbadense 2-9-1</name>
    <dbReference type="NCBI Taxonomy" id="797114"/>
    <lineage>
        <taxon>Archaea</taxon>
        <taxon>Methanobacteriati</taxon>
        <taxon>Methanobacteriota</taxon>
        <taxon>Stenosarchaea group</taxon>
        <taxon>Halobacteria</taxon>
        <taxon>Halobacteriales</taxon>
        <taxon>Haloarculaceae</taxon>
        <taxon>Halosimplex</taxon>
    </lineage>
</organism>
<dbReference type="Gene3D" id="1.20.5.340">
    <property type="match status" value="1"/>
</dbReference>
<comment type="caution">
    <text evidence="3">The sequence shown here is derived from an EMBL/GenBank/DDBJ whole genome shotgun (WGS) entry which is preliminary data.</text>
</comment>
<evidence type="ECO:0000256" key="1">
    <source>
        <dbReference type="SAM" id="Coils"/>
    </source>
</evidence>
<feature type="coiled-coil region" evidence="1">
    <location>
        <begin position="160"/>
        <end position="215"/>
    </location>
</feature>
<evidence type="ECO:0000256" key="2">
    <source>
        <dbReference type="SAM" id="Phobius"/>
    </source>
</evidence>
<evidence type="ECO:0000313" key="3">
    <source>
        <dbReference type="EMBL" id="ELZ22375.1"/>
    </source>
</evidence>
<dbReference type="STRING" id="797114.C475_17723"/>
<keyword evidence="2" id="KW-0812">Transmembrane</keyword>
<keyword evidence="1" id="KW-0175">Coiled coil</keyword>
<name>M0CGG9_9EURY</name>
<accession>M0CGG9</accession>
<gene>
    <name evidence="3" type="ORF">C475_17723</name>
</gene>
<keyword evidence="2" id="KW-0472">Membrane</keyword>
<proteinExistence type="predicted"/>
<evidence type="ECO:0000313" key="4">
    <source>
        <dbReference type="Proteomes" id="UP000011626"/>
    </source>
</evidence>
<protein>
    <recommendedName>
        <fullName evidence="5">PGF-CTERM sorting domain-containing protein</fullName>
    </recommendedName>
</protein>
<evidence type="ECO:0008006" key="5">
    <source>
        <dbReference type="Google" id="ProtNLM"/>
    </source>
</evidence>
<dbReference type="Proteomes" id="UP000011626">
    <property type="component" value="Unassembled WGS sequence"/>
</dbReference>
<sequence length="341" mass="36025">MFLLVIVSATAVAQPAAGTDEYPADCDEAPLVETPTTLRGTIDVGSDVDSVRLEAQRGDYLSVRAMAGEGADTFVVSSPPDPEINFRNESGAVEHIDLNTYDYEREIAAGVEGTYEVWPQADGVLCLQIDDEGTPERLPYDWRLSLAENDPQPPEFVPASEELRDRVDALGSRVDEQQQRIERLQSLLDARNRTVSELRSRLAAKNETIEGLRSQSSGDDVTIDVTVTPTDGGQTFVSGEKARVEAEADGAATANLVVEYGSGVYELGGAGSVAVPLAETGEQSLTVRYGETTETVSIDVASSDPQSAASTPTGTAGSGPGFGLVGAAVALLAGALFARRR</sequence>
<keyword evidence="2" id="KW-1133">Transmembrane helix</keyword>
<keyword evidence="4" id="KW-1185">Reference proteome</keyword>